<feature type="transmembrane region" description="Helical" evidence="6">
    <location>
        <begin position="278"/>
        <end position="301"/>
    </location>
</feature>
<feature type="transmembrane region" description="Helical" evidence="6">
    <location>
        <begin position="181"/>
        <end position="203"/>
    </location>
</feature>
<keyword evidence="5 6" id="KW-0472">Membrane</keyword>
<feature type="transmembrane region" description="Helical" evidence="6">
    <location>
        <begin position="85"/>
        <end position="104"/>
    </location>
</feature>
<feature type="transmembrane region" description="Helical" evidence="6">
    <location>
        <begin position="7"/>
        <end position="30"/>
    </location>
</feature>
<feature type="transmembrane region" description="Helical" evidence="6">
    <location>
        <begin position="454"/>
        <end position="471"/>
    </location>
</feature>
<dbReference type="EMBL" id="FUZT01000004">
    <property type="protein sequence ID" value="SKC63881.1"/>
    <property type="molecule type" value="Genomic_DNA"/>
</dbReference>
<protein>
    <submittedName>
        <fullName evidence="7">Stage V sporulation protein B</fullName>
    </submittedName>
</protein>
<evidence type="ECO:0000313" key="7">
    <source>
        <dbReference type="EMBL" id="SKC63881.1"/>
    </source>
</evidence>
<feature type="transmembrane region" description="Helical" evidence="6">
    <location>
        <begin position="228"/>
        <end position="249"/>
    </location>
</feature>
<dbReference type="PIRSF" id="PIRSF038958">
    <property type="entry name" value="PG_synth_SpoVB"/>
    <property type="match status" value="1"/>
</dbReference>
<accession>A0A1T5KJR9</accession>
<feature type="transmembrane region" description="Helical" evidence="6">
    <location>
        <begin position="477"/>
        <end position="503"/>
    </location>
</feature>
<organism evidence="7 8">
    <name type="scientific">Maledivibacter halophilus</name>
    <dbReference type="NCBI Taxonomy" id="36842"/>
    <lineage>
        <taxon>Bacteria</taxon>
        <taxon>Bacillati</taxon>
        <taxon>Bacillota</taxon>
        <taxon>Clostridia</taxon>
        <taxon>Peptostreptococcales</taxon>
        <taxon>Caminicellaceae</taxon>
        <taxon>Maledivibacter</taxon>
    </lineage>
</organism>
<evidence type="ECO:0000256" key="6">
    <source>
        <dbReference type="SAM" id="Phobius"/>
    </source>
</evidence>
<dbReference type="InterPro" id="IPR002797">
    <property type="entry name" value="Polysacc_synth"/>
</dbReference>
<feature type="transmembrane region" description="Helical" evidence="6">
    <location>
        <begin position="322"/>
        <end position="341"/>
    </location>
</feature>
<dbReference type="AlphaFoldDB" id="A0A1T5KJR9"/>
<evidence type="ECO:0000313" key="8">
    <source>
        <dbReference type="Proteomes" id="UP000190285"/>
    </source>
</evidence>
<dbReference type="PANTHER" id="PTHR30250">
    <property type="entry name" value="PST FAMILY PREDICTED COLANIC ACID TRANSPORTER"/>
    <property type="match status" value="1"/>
</dbReference>
<feature type="transmembrane region" description="Helical" evidence="6">
    <location>
        <begin position="158"/>
        <end position="175"/>
    </location>
</feature>
<keyword evidence="3 6" id="KW-0812">Transmembrane</keyword>
<reference evidence="7 8" key="1">
    <citation type="submission" date="2017-02" db="EMBL/GenBank/DDBJ databases">
        <authorList>
            <person name="Peterson S.W."/>
        </authorList>
    </citation>
    <scope>NUCLEOTIDE SEQUENCE [LARGE SCALE GENOMIC DNA]</scope>
    <source>
        <strain evidence="7 8">M1</strain>
    </source>
</reference>
<dbReference type="InterPro" id="IPR024923">
    <property type="entry name" value="PG_synth_SpoVB"/>
</dbReference>
<keyword evidence="4 6" id="KW-1133">Transmembrane helix</keyword>
<proteinExistence type="predicted"/>
<feature type="transmembrane region" description="Helical" evidence="6">
    <location>
        <begin position="412"/>
        <end position="433"/>
    </location>
</feature>
<dbReference type="CDD" id="cd13124">
    <property type="entry name" value="MATE_SpoVB_like"/>
    <property type="match status" value="1"/>
</dbReference>
<dbReference type="GO" id="GO:0005886">
    <property type="term" value="C:plasma membrane"/>
    <property type="evidence" value="ECO:0007669"/>
    <property type="project" value="UniProtKB-SubCell"/>
</dbReference>
<dbReference type="PANTHER" id="PTHR30250:SF21">
    <property type="entry name" value="LIPID II FLIPPASE MURJ"/>
    <property type="match status" value="1"/>
</dbReference>
<dbReference type="OrthoDB" id="9775950at2"/>
<evidence type="ECO:0000256" key="2">
    <source>
        <dbReference type="ARBA" id="ARBA00022475"/>
    </source>
</evidence>
<feature type="transmembrane region" description="Helical" evidence="6">
    <location>
        <begin position="361"/>
        <end position="379"/>
    </location>
</feature>
<name>A0A1T5KJR9_9FIRM</name>
<dbReference type="Pfam" id="PF01943">
    <property type="entry name" value="Polysacc_synt"/>
    <property type="match status" value="1"/>
</dbReference>
<evidence type="ECO:0000256" key="1">
    <source>
        <dbReference type="ARBA" id="ARBA00004651"/>
    </source>
</evidence>
<comment type="subcellular location">
    <subcellularLocation>
        <location evidence="1">Cell membrane</location>
        <topology evidence="1">Multi-pass membrane protein</topology>
    </subcellularLocation>
</comment>
<feature type="transmembrane region" description="Helical" evidence="6">
    <location>
        <begin position="386"/>
        <end position="406"/>
    </location>
</feature>
<gene>
    <name evidence="7" type="ORF">SAMN02194393_01878</name>
</gene>
<evidence type="ECO:0000256" key="4">
    <source>
        <dbReference type="ARBA" id="ARBA00022989"/>
    </source>
</evidence>
<keyword evidence="2" id="KW-1003">Cell membrane</keyword>
<feature type="transmembrane region" description="Helical" evidence="6">
    <location>
        <begin position="124"/>
        <end position="146"/>
    </location>
</feature>
<evidence type="ECO:0000256" key="5">
    <source>
        <dbReference type="ARBA" id="ARBA00023136"/>
    </source>
</evidence>
<dbReference type="STRING" id="36842.SAMN02194393_01878"/>
<dbReference type="Proteomes" id="UP000190285">
    <property type="component" value="Unassembled WGS sequence"/>
</dbReference>
<evidence type="ECO:0000256" key="3">
    <source>
        <dbReference type="ARBA" id="ARBA00022692"/>
    </source>
</evidence>
<keyword evidence="8" id="KW-1185">Reference proteome</keyword>
<feature type="transmembrane region" description="Helical" evidence="6">
    <location>
        <begin position="42"/>
        <end position="65"/>
    </location>
</feature>
<sequence length="515" mass="57183">MKNNSFIYSTIILIMANFLARFLGFFYKILLSRFLGSEGIGLYHLVFPVFLVIITITSSGIPIAVSKIIAQKISLNDYRGCKKTLFISSILGLTISIILCILTFNNIEFITSNIIKSNKLKKSLLVLIPAIPIVTLSSIFRSYYYGIKKVMPAANAQIVEQLLRVSFVISILYILNPNDLAFSVMIATLGISIGEIGGLILLVSKFKSYSIHNLNNNKSLNLTSSASLLWKIIIISLPITISKLVSVIMKSANMFLVPRRLQTAGYSLEESVAAFGEVVGMSLPLLFLPFIVTSAFVVNLIPNISSENALRKTRNIELKSLLALKVTLIISIPITFIFFFFGGPICGFLYNKPSVGVYLRYFSFSLIFLSLHHIMAGILHGLGKQIITTINHLIGTTIQLICIYHLVAIPKIGIHGFIIGFILSSFLIFFLNLTTLKHFVTLKIKIFNDVLKPIISSLLMTLAIFICNKYLVNLGLYANLGIIISILIGGIVYLLCIIITGCIKFKTLKYLFSFK</sequence>
<dbReference type="RefSeq" id="WP_079491106.1">
    <property type="nucleotide sequence ID" value="NZ_FUZT01000004.1"/>
</dbReference>
<dbReference type="InterPro" id="IPR050833">
    <property type="entry name" value="Poly_Biosynth_Transport"/>
</dbReference>